<dbReference type="OrthoDB" id="5949373at2"/>
<evidence type="ECO:0000313" key="1">
    <source>
        <dbReference type="EMBL" id="RQH06585.1"/>
    </source>
</evidence>
<sequence length="244" mass="26054">MVQAPQRAAPSAPALARLLAQLADTNVAESSQSLPDRLSQWLGWTDAIALSAALTGEPPAVAPHARAFGRDDANLCASVRSALTRTITRESAPALMRRDARAPAPAAPADERADYAEYRQRYLSLQQAMETDIGQLRARLRVMLAAKTPALARLAAVDAIMERSLGARERSLLASVPALLGARFERLRAADEALAAAQAGGESAASTPGAWLDGFRREMQNVLLAELDVRFQPVEGLLAALRAR</sequence>
<dbReference type="AlphaFoldDB" id="A0A3N6MX74"/>
<dbReference type="InterPro" id="IPR021783">
    <property type="entry name" value="DUF3348"/>
</dbReference>
<keyword evidence="2" id="KW-1185">Reference proteome</keyword>
<gene>
    <name evidence="1" type="ORF">D1Y85_11980</name>
</gene>
<reference evidence="1 2" key="1">
    <citation type="submission" date="2018-11" db="EMBL/GenBank/DDBJ databases">
        <title>Paraburkholderia sp. DHOA04, isolated from soil.</title>
        <authorList>
            <person name="Gao Z.-H."/>
            <person name="Qiu L.-H."/>
            <person name="Fu J.-C."/>
        </authorList>
    </citation>
    <scope>NUCLEOTIDE SEQUENCE [LARGE SCALE GENOMIC DNA]</scope>
    <source>
        <strain evidence="1 2">DHOA04</strain>
    </source>
</reference>
<dbReference type="RefSeq" id="WP_124151262.1">
    <property type="nucleotide sequence ID" value="NZ_RQIS01000007.1"/>
</dbReference>
<organism evidence="1 2">
    <name type="scientific">Paraburkholderia dinghuensis</name>
    <dbReference type="NCBI Taxonomy" id="2305225"/>
    <lineage>
        <taxon>Bacteria</taxon>
        <taxon>Pseudomonadati</taxon>
        <taxon>Pseudomonadota</taxon>
        <taxon>Betaproteobacteria</taxon>
        <taxon>Burkholderiales</taxon>
        <taxon>Burkholderiaceae</taxon>
        <taxon>Paraburkholderia</taxon>
    </lineage>
</organism>
<accession>A0A3N6MX74</accession>
<comment type="caution">
    <text evidence="1">The sequence shown here is derived from an EMBL/GenBank/DDBJ whole genome shotgun (WGS) entry which is preliminary data.</text>
</comment>
<dbReference type="Pfam" id="PF11828">
    <property type="entry name" value="DUF3348"/>
    <property type="match status" value="1"/>
</dbReference>
<dbReference type="Proteomes" id="UP000272778">
    <property type="component" value="Unassembled WGS sequence"/>
</dbReference>
<name>A0A3N6MX74_9BURK</name>
<evidence type="ECO:0000313" key="2">
    <source>
        <dbReference type="Proteomes" id="UP000272778"/>
    </source>
</evidence>
<dbReference type="EMBL" id="RQIS01000007">
    <property type="protein sequence ID" value="RQH06585.1"/>
    <property type="molecule type" value="Genomic_DNA"/>
</dbReference>
<proteinExistence type="predicted"/>
<protein>
    <submittedName>
        <fullName evidence="1">DUF3348 domain-containing protein</fullName>
    </submittedName>
</protein>